<name>A0A1M6PC36_9FIRM</name>
<protein>
    <submittedName>
        <fullName evidence="3">3'-5' exoribonuclease</fullName>
    </submittedName>
</protein>
<dbReference type="Pfam" id="PF01336">
    <property type="entry name" value="tRNA_anti-codon"/>
    <property type="match status" value="1"/>
</dbReference>
<dbReference type="Pfam" id="PF01966">
    <property type="entry name" value="HD"/>
    <property type="match status" value="1"/>
</dbReference>
<dbReference type="SUPFAM" id="SSF50249">
    <property type="entry name" value="Nucleic acid-binding proteins"/>
    <property type="match status" value="1"/>
</dbReference>
<accession>A0A1M6PC36</accession>
<dbReference type="InterPro" id="IPR050798">
    <property type="entry name" value="YhaM_exoribonuc/phosphodiest"/>
</dbReference>
<dbReference type="CDD" id="cd00077">
    <property type="entry name" value="HDc"/>
    <property type="match status" value="1"/>
</dbReference>
<keyword evidence="4" id="KW-1185">Reference proteome</keyword>
<dbReference type="InterPro" id="IPR006674">
    <property type="entry name" value="HD_domain"/>
</dbReference>
<dbReference type="AlphaFoldDB" id="A0A1M6PC36"/>
<dbReference type="Gene3D" id="1.10.3210.10">
    <property type="entry name" value="Hypothetical protein af1432"/>
    <property type="match status" value="1"/>
</dbReference>
<dbReference type="InterPro" id="IPR003607">
    <property type="entry name" value="HD/PDEase_dom"/>
</dbReference>
<dbReference type="RefSeq" id="WP_072966491.1">
    <property type="nucleotide sequence ID" value="NZ_FRAJ01000008.1"/>
</dbReference>
<dbReference type="PANTHER" id="PTHR37294:SF1">
    <property type="entry name" value="3'-5' EXORIBONUCLEASE YHAM"/>
    <property type="match status" value="1"/>
</dbReference>
<reference evidence="3 4" key="1">
    <citation type="submission" date="2016-11" db="EMBL/GenBank/DDBJ databases">
        <authorList>
            <person name="Jaros S."/>
            <person name="Januszkiewicz K."/>
            <person name="Wedrychowicz H."/>
        </authorList>
    </citation>
    <scope>NUCLEOTIDE SEQUENCE [LARGE SCALE GENOMIC DNA]</scope>
    <source>
        <strain evidence="3 4">DSM 14501</strain>
    </source>
</reference>
<evidence type="ECO:0000313" key="3">
    <source>
        <dbReference type="EMBL" id="SHK05494.1"/>
    </source>
</evidence>
<dbReference type="GO" id="GO:0016787">
    <property type="term" value="F:hydrolase activity"/>
    <property type="evidence" value="ECO:0007669"/>
    <property type="project" value="UniProtKB-KW"/>
</dbReference>
<dbReference type="GO" id="GO:0003676">
    <property type="term" value="F:nucleic acid binding"/>
    <property type="evidence" value="ECO:0007669"/>
    <property type="project" value="InterPro"/>
</dbReference>
<evidence type="ECO:0000313" key="4">
    <source>
        <dbReference type="Proteomes" id="UP000184082"/>
    </source>
</evidence>
<dbReference type="SUPFAM" id="SSF109604">
    <property type="entry name" value="HD-domain/PDEase-like"/>
    <property type="match status" value="1"/>
</dbReference>
<gene>
    <name evidence="3" type="ORF">SAMN02745883_01139</name>
</gene>
<proteinExistence type="predicted"/>
<sequence>MEIKKIIEFQNGDYIEGFFLIKSVEVKTSSNNKNYMDFTLIDNTGEINAKLWECTKEDEEKYLQYQLIKVRGNVIEWQGRLQLKIVKIRHATKEDNLNIEDYVLCAPQNPQYMFDEVVKYIEKIENQDIKKIVESIIYESKDKLLFYPAAKINHHAVRSGLLYHILTMLKSAERLSEVYTHLNTDLLFAGVILHDIAKVDEMEANKLGIVSDYSSEGQLLGHIIQGIKKIDRVATKIGADEEISMLLQHMVLSHHYEPEFGSPKRPMIPEAELLHYLDIIDARMFDMQKAIEGINSGDFSDKIWILHNRKVYNSNLKKG</sequence>
<dbReference type="Gene3D" id="2.40.50.140">
    <property type="entry name" value="Nucleic acid-binding proteins"/>
    <property type="match status" value="1"/>
</dbReference>
<dbReference type="GO" id="GO:0031125">
    <property type="term" value="P:rRNA 3'-end processing"/>
    <property type="evidence" value="ECO:0007669"/>
    <property type="project" value="TreeGrafter"/>
</dbReference>
<dbReference type="SMART" id="SM00471">
    <property type="entry name" value="HDc"/>
    <property type="match status" value="1"/>
</dbReference>
<keyword evidence="1" id="KW-0378">Hydrolase</keyword>
<dbReference type="PANTHER" id="PTHR37294">
    <property type="entry name" value="3'-5' EXORIBONUCLEASE YHAM"/>
    <property type="match status" value="1"/>
</dbReference>
<dbReference type="EMBL" id="FRAJ01000008">
    <property type="protein sequence ID" value="SHK05494.1"/>
    <property type="molecule type" value="Genomic_DNA"/>
</dbReference>
<dbReference type="Proteomes" id="UP000184082">
    <property type="component" value="Unassembled WGS sequence"/>
</dbReference>
<evidence type="ECO:0000259" key="2">
    <source>
        <dbReference type="SMART" id="SM00471"/>
    </source>
</evidence>
<evidence type="ECO:0000256" key="1">
    <source>
        <dbReference type="ARBA" id="ARBA00022801"/>
    </source>
</evidence>
<feature type="domain" description="HD/PDEase" evidence="2">
    <location>
        <begin position="157"/>
        <end position="292"/>
    </location>
</feature>
<organism evidence="3 4">
    <name type="scientific">Caminicella sporogenes DSM 14501</name>
    <dbReference type="NCBI Taxonomy" id="1121266"/>
    <lineage>
        <taxon>Bacteria</taxon>
        <taxon>Bacillati</taxon>
        <taxon>Bacillota</taxon>
        <taxon>Clostridia</taxon>
        <taxon>Peptostreptococcales</taxon>
        <taxon>Caminicellaceae</taxon>
        <taxon>Caminicella</taxon>
    </lineage>
</organism>
<dbReference type="STRING" id="1121266.SAMN02745883_01139"/>
<dbReference type="InterPro" id="IPR004365">
    <property type="entry name" value="NA-bd_OB_tRNA"/>
</dbReference>
<dbReference type="InterPro" id="IPR012340">
    <property type="entry name" value="NA-bd_OB-fold"/>
</dbReference>
<dbReference type="CDD" id="cd04492">
    <property type="entry name" value="YhaM_OBF_like"/>
    <property type="match status" value="1"/>
</dbReference>